<dbReference type="RefSeq" id="WP_069941840.1">
    <property type="nucleotide sequence ID" value="NZ_JBEYCW010000039.1"/>
</dbReference>
<gene>
    <name evidence="3" type="ORF">CYJ95_10880</name>
    <name evidence="2" type="ORF">M3A82_012090</name>
</gene>
<protein>
    <submittedName>
        <fullName evidence="2">Uncharacterized protein</fullName>
    </submittedName>
</protein>
<reference evidence="3 4" key="1">
    <citation type="submission" date="2017-12" db="EMBL/GenBank/DDBJ databases">
        <title>Phylogenetic diversity of female urinary microbiome.</title>
        <authorList>
            <person name="Thomas-White K."/>
            <person name="Wolfe A.J."/>
        </authorList>
    </citation>
    <scope>NUCLEOTIDE SEQUENCE [LARGE SCALE GENOMIC DNA]</scope>
    <source>
        <strain evidence="3 4">UMB0038</strain>
    </source>
</reference>
<keyword evidence="1" id="KW-0812">Transmembrane</keyword>
<evidence type="ECO:0000313" key="3">
    <source>
        <dbReference type="EMBL" id="PKZ80721.1"/>
    </source>
</evidence>
<evidence type="ECO:0000313" key="2">
    <source>
        <dbReference type="EMBL" id="MCV7630064.1"/>
    </source>
</evidence>
<dbReference type="Proteomes" id="UP000234847">
    <property type="component" value="Unassembled WGS sequence"/>
</dbReference>
<evidence type="ECO:0000313" key="5">
    <source>
        <dbReference type="Proteomes" id="UP001205867"/>
    </source>
</evidence>
<reference evidence="2" key="2">
    <citation type="submission" date="2023-06" db="EMBL/GenBank/DDBJ databases">
        <title>lsaBGC provides a comprehensive framework for evolutionary analysis of biosynthetic gene clusters within focal taxa.</title>
        <authorList>
            <person name="Salamzade R."/>
            <person name="Sandstrom S."/>
            <person name="Kalan L.R."/>
        </authorList>
    </citation>
    <scope>NUCLEOTIDE SEQUENCE</scope>
    <source>
        <strain evidence="2">P3-SID899</strain>
    </source>
</reference>
<sequence length="103" mass="10886">MKRAGTRRPTTRATLTARLDRCALIARHALCVGSVLIFVAAFGGLAPVYVPALSTPALIAFALWCALVLALMLTTAARVTARLVLGTTRAARSAWRAPASDPR</sequence>
<keyword evidence="1" id="KW-1133">Transmembrane helix</keyword>
<dbReference type="EMBL" id="JALXKZ020000061">
    <property type="protein sequence ID" value="MCV7630064.1"/>
    <property type="molecule type" value="Genomic_DNA"/>
</dbReference>
<feature type="transmembrane region" description="Helical" evidence="1">
    <location>
        <begin position="48"/>
        <end position="73"/>
    </location>
</feature>
<dbReference type="EMBL" id="PKJT01000014">
    <property type="protein sequence ID" value="PKZ80721.1"/>
    <property type="molecule type" value="Genomic_DNA"/>
</dbReference>
<proteinExistence type="predicted"/>
<evidence type="ECO:0000256" key="1">
    <source>
        <dbReference type="SAM" id="Phobius"/>
    </source>
</evidence>
<feature type="transmembrane region" description="Helical" evidence="1">
    <location>
        <begin position="21"/>
        <end position="42"/>
    </location>
</feature>
<accession>A0AAP3AJ25</accession>
<comment type="caution">
    <text evidence="2">The sequence shown here is derived from an EMBL/GenBank/DDBJ whole genome shotgun (WGS) entry which is preliminary data.</text>
</comment>
<keyword evidence="1" id="KW-0472">Membrane</keyword>
<dbReference type="Proteomes" id="UP001205867">
    <property type="component" value="Unassembled WGS sequence"/>
</dbReference>
<dbReference type="AlphaFoldDB" id="A0AAP3AJ25"/>
<organism evidence="2 5">
    <name type="scientific">Micrococcus luteus</name>
    <name type="common">Micrococcus lysodeikticus</name>
    <dbReference type="NCBI Taxonomy" id="1270"/>
    <lineage>
        <taxon>Bacteria</taxon>
        <taxon>Bacillati</taxon>
        <taxon>Actinomycetota</taxon>
        <taxon>Actinomycetes</taxon>
        <taxon>Micrococcales</taxon>
        <taxon>Micrococcaceae</taxon>
        <taxon>Micrococcus</taxon>
    </lineage>
</organism>
<name>A0AAP3AJ25_MICLU</name>
<evidence type="ECO:0000313" key="4">
    <source>
        <dbReference type="Proteomes" id="UP000234847"/>
    </source>
</evidence>